<protein>
    <submittedName>
        <fullName evidence="1">Uncharacterized protein</fullName>
    </submittedName>
</protein>
<name>A0A0A9NXW4_ARUDO</name>
<organism evidence="1">
    <name type="scientific">Arundo donax</name>
    <name type="common">Giant reed</name>
    <name type="synonym">Donax arundinaceus</name>
    <dbReference type="NCBI Taxonomy" id="35708"/>
    <lineage>
        <taxon>Eukaryota</taxon>
        <taxon>Viridiplantae</taxon>
        <taxon>Streptophyta</taxon>
        <taxon>Embryophyta</taxon>
        <taxon>Tracheophyta</taxon>
        <taxon>Spermatophyta</taxon>
        <taxon>Magnoliopsida</taxon>
        <taxon>Liliopsida</taxon>
        <taxon>Poales</taxon>
        <taxon>Poaceae</taxon>
        <taxon>PACMAD clade</taxon>
        <taxon>Arundinoideae</taxon>
        <taxon>Arundineae</taxon>
        <taxon>Arundo</taxon>
    </lineage>
</organism>
<accession>A0A0A9NXW4</accession>
<proteinExistence type="predicted"/>
<dbReference type="EMBL" id="GBRH01177831">
    <property type="protein sequence ID" value="JAE20065.1"/>
    <property type="molecule type" value="Transcribed_RNA"/>
</dbReference>
<evidence type="ECO:0000313" key="1">
    <source>
        <dbReference type="EMBL" id="JAE20065.1"/>
    </source>
</evidence>
<dbReference type="AlphaFoldDB" id="A0A0A9NXW4"/>
<sequence length="61" mass="6860">MNMERRLLKAARTNVASFARRMDSVSALFSSLSNHPTSLRSIAENIILLMRSVIFSPIIPK</sequence>
<reference evidence="1" key="1">
    <citation type="submission" date="2014-09" db="EMBL/GenBank/DDBJ databases">
        <authorList>
            <person name="Magalhaes I.L.F."/>
            <person name="Oliveira U."/>
            <person name="Santos F.R."/>
            <person name="Vidigal T.H.D.A."/>
            <person name="Brescovit A.D."/>
            <person name="Santos A.J."/>
        </authorList>
    </citation>
    <scope>NUCLEOTIDE SEQUENCE</scope>
    <source>
        <tissue evidence="1">Shoot tissue taken approximately 20 cm above the soil surface</tissue>
    </source>
</reference>
<reference evidence="1" key="2">
    <citation type="journal article" date="2015" name="Data Brief">
        <title>Shoot transcriptome of the giant reed, Arundo donax.</title>
        <authorList>
            <person name="Barrero R.A."/>
            <person name="Guerrero F.D."/>
            <person name="Moolhuijzen P."/>
            <person name="Goolsby J.A."/>
            <person name="Tidwell J."/>
            <person name="Bellgard S.E."/>
            <person name="Bellgard M.I."/>
        </authorList>
    </citation>
    <scope>NUCLEOTIDE SEQUENCE</scope>
    <source>
        <tissue evidence="1">Shoot tissue taken approximately 20 cm above the soil surface</tissue>
    </source>
</reference>